<evidence type="ECO:0000313" key="7">
    <source>
        <dbReference type="Proteomes" id="UP000384372"/>
    </source>
</evidence>
<organism evidence="6 7">
    <name type="scientific">Segatella copri</name>
    <dbReference type="NCBI Taxonomy" id="165179"/>
    <lineage>
        <taxon>Bacteria</taxon>
        <taxon>Pseudomonadati</taxon>
        <taxon>Bacteroidota</taxon>
        <taxon>Bacteroidia</taxon>
        <taxon>Bacteroidales</taxon>
        <taxon>Prevotellaceae</taxon>
        <taxon>Segatella</taxon>
    </lineage>
</organism>
<reference evidence="6 7" key="1">
    <citation type="submission" date="2019-09" db="EMBL/GenBank/DDBJ databases">
        <title>Distinct polysaccharide growth profiles of human intestinal Prevotella copri isolates.</title>
        <authorList>
            <person name="Fehlner-Peach H."/>
            <person name="Magnabosco C."/>
            <person name="Raghavan V."/>
            <person name="Scher J.U."/>
            <person name="Tett A."/>
            <person name="Cox L.M."/>
            <person name="Gottsegen C."/>
            <person name="Watters A."/>
            <person name="Wiltshire- Gordon J.D."/>
            <person name="Segata N."/>
            <person name="Bonneau R."/>
            <person name="Littman D.R."/>
        </authorList>
    </citation>
    <scope>NUCLEOTIDE SEQUENCE [LARGE SCALE GENOMIC DNA]</scope>
    <source>
        <strain evidence="7">iAQ1173</strain>
    </source>
</reference>
<dbReference type="Pfam" id="PF02518">
    <property type="entry name" value="HATPase_c"/>
    <property type="match status" value="1"/>
</dbReference>
<dbReference type="InterPro" id="IPR004358">
    <property type="entry name" value="Sig_transdc_His_kin-like_C"/>
</dbReference>
<name>A0A6A7WDV5_9BACT</name>
<evidence type="ECO:0000313" key="6">
    <source>
        <dbReference type="EMBL" id="MQP12673.1"/>
    </source>
</evidence>
<keyword evidence="7" id="KW-1185">Reference proteome</keyword>
<dbReference type="SMART" id="SM00387">
    <property type="entry name" value="HATPase_c"/>
    <property type="match status" value="1"/>
</dbReference>
<dbReference type="PRINTS" id="PR00344">
    <property type="entry name" value="BCTRLSENSOR"/>
</dbReference>
<proteinExistence type="predicted"/>
<dbReference type="InterPro" id="IPR005467">
    <property type="entry name" value="His_kinase_dom"/>
</dbReference>
<accession>A0A6A7WDV5</accession>
<dbReference type="SUPFAM" id="SSF55874">
    <property type="entry name" value="ATPase domain of HSP90 chaperone/DNA topoisomerase II/histidine kinase"/>
    <property type="match status" value="2"/>
</dbReference>
<dbReference type="EMBL" id="VZAD01000091">
    <property type="protein sequence ID" value="MQP12673.1"/>
    <property type="molecule type" value="Genomic_DNA"/>
</dbReference>
<keyword evidence="4" id="KW-0418">Kinase</keyword>
<evidence type="ECO:0000259" key="5">
    <source>
        <dbReference type="PROSITE" id="PS50109"/>
    </source>
</evidence>
<dbReference type="Pfam" id="PF13589">
    <property type="entry name" value="HATPase_c_3"/>
    <property type="match status" value="1"/>
</dbReference>
<dbReference type="GO" id="GO:0000155">
    <property type="term" value="F:phosphorelay sensor kinase activity"/>
    <property type="evidence" value="ECO:0007669"/>
    <property type="project" value="TreeGrafter"/>
</dbReference>
<dbReference type="Gene3D" id="3.30.565.10">
    <property type="entry name" value="Histidine kinase-like ATPase, C-terminal domain"/>
    <property type="match status" value="2"/>
</dbReference>
<dbReference type="PANTHER" id="PTHR43047">
    <property type="entry name" value="TWO-COMPONENT HISTIDINE PROTEIN KINASE"/>
    <property type="match status" value="1"/>
</dbReference>
<dbReference type="EC" id="2.7.13.3" evidence="2"/>
<dbReference type="PANTHER" id="PTHR43047:SF72">
    <property type="entry name" value="OSMOSENSING HISTIDINE PROTEIN KINASE SLN1"/>
    <property type="match status" value="1"/>
</dbReference>
<evidence type="ECO:0000256" key="1">
    <source>
        <dbReference type="ARBA" id="ARBA00000085"/>
    </source>
</evidence>
<gene>
    <name evidence="6" type="ORF">F7D20_12070</name>
</gene>
<dbReference type="GO" id="GO:0009927">
    <property type="term" value="F:histidine phosphotransfer kinase activity"/>
    <property type="evidence" value="ECO:0007669"/>
    <property type="project" value="TreeGrafter"/>
</dbReference>
<feature type="domain" description="Histidine kinase" evidence="5">
    <location>
        <begin position="488"/>
        <end position="702"/>
    </location>
</feature>
<dbReference type="InterPro" id="IPR003594">
    <property type="entry name" value="HATPase_dom"/>
</dbReference>
<dbReference type="OrthoDB" id="9816482at2"/>
<dbReference type="AlphaFoldDB" id="A0A6A7WDV5"/>
<keyword evidence="3" id="KW-0808">Transferase</keyword>
<dbReference type="GO" id="GO:0005886">
    <property type="term" value="C:plasma membrane"/>
    <property type="evidence" value="ECO:0007669"/>
    <property type="project" value="TreeGrafter"/>
</dbReference>
<sequence length="704" mass="81236">MMDTGTLRWKFDISAFRLIGRDLITDRVTALFELVKNCYDANANVVSVHFNNVSPDSKGVSSIVIDDDGYGMSFEDVRDKWMVIGTSSKRRNKISPSPYSRRCVGEKGIGRFAVDKLGDYITIKTKKKGEKQWLTVTIDWTKYEDQTMAEGEQDLLFTDVDNKFQYQSCDDDSISGTQITISHIREAWTKSDVERFLRESSRITSPYYPQIYPFLIQVYADEYGIDNETDRCLNIGEDKLATLSGHLSFTDAYQESFLFDEKSEKLVVQRVSLKSFGGIKMSLFYFDGNARKVYNRTYRYSHIDGIKIYRDGLITTPFAEAESEVDKQRDILGIEKNRWQDLFYKVSTREIIGFVEITKDGNPKIIDATNRQDFVDTPEYRELKNFILVQLDSISQYKRYLKKKEQNESSRRMEDVSAGVNEFVSEIDAAIKQQPQLEKVLSPLYIKATKVEGKLRKLQKAQSKEQTEFKHKENMYLSIMSMQEYAIQVTHAVRTSLARIERMTLYFYEFFPNPEDDELFKEYAKDIYEEMNTLNRVVDYMLSYSQSNLAFEDFDSKALFDSIVSGYKLKLASKGIKLECQFTNNLMIKCNKLFIKDILLNIIDNSIKALTNTELKIIKCTSFIERNNLVIEVSDTGIGIPKEKWDWVFGLYNTTTENMGGAGVGLYIVKSRVQALKGNVKVVDSEFGNIGTTIRVELPFKNKK</sequence>
<evidence type="ECO:0000256" key="4">
    <source>
        <dbReference type="ARBA" id="ARBA00022777"/>
    </source>
</evidence>
<dbReference type="InterPro" id="IPR036890">
    <property type="entry name" value="HATPase_C_sf"/>
</dbReference>
<protein>
    <recommendedName>
        <fullName evidence="2">histidine kinase</fullName>
        <ecNumber evidence="2">2.7.13.3</ecNumber>
    </recommendedName>
</protein>
<comment type="catalytic activity">
    <reaction evidence="1">
        <text>ATP + protein L-histidine = ADP + protein N-phospho-L-histidine.</text>
        <dbReference type="EC" id="2.7.13.3"/>
    </reaction>
</comment>
<dbReference type="RefSeq" id="WP_158464255.1">
    <property type="nucleotide sequence ID" value="NZ_VZAD01000091.1"/>
</dbReference>
<comment type="caution">
    <text evidence="6">The sequence shown here is derived from an EMBL/GenBank/DDBJ whole genome shotgun (WGS) entry which is preliminary data.</text>
</comment>
<dbReference type="Proteomes" id="UP000384372">
    <property type="component" value="Unassembled WGS sequence"/>
</dbReference>
<dbReference type="PROSITE" id="PS50109">
    <property type="entry name" value="HIS_KIN"/>
    <property type="match status" value="1"/>
</dbReference>
<evidence type="ECO:0000256" key="3">
    <source>
        <dbReference type="ARBA" id="ARBA00022679"/>
    </source>
</evidence>
<evidence type="ECO:0000256" key="2">
    <source>
        <dbReference type="ARBA" id="ARBA00012438"/>
    </source>
</evidence>